<feature type="non-terminal residue" evidence="1">
    <location>
        <position position="1"/>
    </location>
</feature>
<proteinExistence type="predicted"/>
<accession>A0A0F8XF26</accession>
<reference evidence="1" key="1">
    <citation type="journal article" date="2015" name="Nature">
        <title>Complex archaea that bridge the gap between prokaryotes and eukaryotes.</title>
        <authorList>
            <person name="Spang A."/>
            <person name="Saw J.H."/>
            <person name="Jorgensen S.L."/>
            <person name="Zaremba-Niedzwiedzka K."/>
            <person name="Martijn J."/>
            <person name="Lind A.E."/>
            <person name="van Eijk R."/>
            <person name="Schleper C."/>
            <person name="Guy L."/>
            <person name="Ettema T.J."/>
        </authorList>
    </citation>
    <scope>NUCLEOTIDE SEQUENCE</scope>
</reference>
<organism evidence="1">
    <name type="scientific">marine sediment metagenome</name>
    <dbReference type="NCBI Taxonomy" id="412755"/>
    <lineage>
        <taxon>unclassified sequences</taxon>
        <taxon>metagenomes</taxon>
        <taxon>ecological metagenomes</taxon>
    </lineage>
</organism>
<dbReference type="EMBL" id="LAZR01059601">
    <property type="protein sequence ID" value="KKK67458.1"/>
    <property type="molecule type" value="Genomic_DNA"/>
</dbReference>
<name>A0A0F8XF26_9ZZZZ</name>
<gene>
    <name evidence="1" type="ORF">LCGC14_2953860</name>
</gene>
<evidence type="ECO:0000313" key="1">
    <source>
        <dbReference type="EMBL" id="KKK67458.1"/>
    </source>
</evidence>
<sequence>VGQGSIDLLGKVTISRLDSIDLFTKCNIVHPIQFSLREHKVYAAWNPSWVYSKPSSSILRGTSSNPALGRSYFFVNVSREWIHGKYVRITWRGDYTSSSWGTQVYIYDGAYNRASDVDFPSGSGLLPKGNGLLQTGLTHTGDFGMQTEEFQVDVSGGSEDMVMIAIQSNDSWNSQNGYYQVETLEINSGPGGAGILYRELFKAAINMERTGTTGDYGYISEGGLPAGDSRELFAKFVVNP</sequence>
<dbReference type="AlphaFoldDB" id="A0A0F8XF26"/>
<protein>
    <submittedName>
        <fullName evidence="1">Uncharacterized protein</fullName>
    </submittedName>
</protein>
<comment type="caution">
    <text evidence="1">The sequence shown here is derived from an EMBL/GenBank/DDBJ whole genome shotgun (WGS) entry which is preliminary data.</text>
</comment>